<evidence type="ECO:0000313" key="2">
    <source>
        <dbReference type="EMBL" id="PTL38948.1"/>
    </source>
</evidence>
<keyword evidence="3" id="KW-1185">Reference proteome</keyword>
<keyword evidence="1" id="KW-0812">Transmembrane</keyword>
<evidence type="ECO:0000313" key="3">
    <source>
        <dbReference type="Proteomes" id="UP000240509"/>
    </source>
</evidence>
<dbReference type="OrthoDB" id="2412610at2"/>
<gene>
    <name evidence="2" type="ORF">C6Y45_08175</name>
</gene>
<organism evidence="2 3">
    <name type="scientific">Alkalicoccus saliphilus</name>
    <dbReference type="NCBI Taxonomy" id="200989"/>
    <lineage>
        <taxon>Bacteria</taxon>
        <taxon>Bacillati</taxon>
        <taxon>Bacillota</taxon>
        <taxon>Bacilli</taxon>
        <taxon>Bacillales</taxon>
        <taxon>Bacillaceae</taxon>
        <taxon>Alkalicoccus</taxon>
    </lineage>
</organism>
<keyword evidence="1" id="KW-1133">Transmembrane helix</keyword>
<dbReference type="InterPro" id="IPR018672">
    <property type="entry name" value="DUF2140"/>
</dbReference>
<evidence type="ECO:0008006" key="4">
    <source>
        <dbReference type="Google" id="ProtNLM"/>
    </source>
</evidence>
<accession>A0A2T4U6B5</accession>
<dbReference type="AlphaFoldDB" id="A0A2T4U6B5"/>
<sequence length="192" mass="22179">MNVWKTAFFGLLGLILVVIAGGWLWVNQSLDSTEEESFVPPDHERTAPEQPEFLVSSTREDANAWLQRELEEEENMDDFDLIIDDAVYFQSEISAFGFDIPVEVRFNPEVAEDGNVWLREDGFQVGFVELPAEQIFNLIGDRLELPEWISVVPEESSLYLDMREMHTEDYIIEAETLDLEENDIQFRIIAAE</sequence>
<dbReference type="Pfam" id="PF09911">
    <property type="entry name" value="DUF2140"/>
    <property type="match status" value="1"/>
</dbReference>
<protein>
    <recommendedName>
        <fullName evidence="4">DUF2140 domain-containing protein</fullName>
    </recommendedName>
</protein>
<evidence type="ECO:0000256" key="1">
    <source>
        <dbReference type="SAM" id="Phobius"/>
    </source>
</evidence>
<name>A0A2T4U6B5_9BACI</name>
<dbReference type="EMBL" id="PZJJ01000011">
    <property type="protein sequence ID" value="PTL38948.1"/>
    <property type="molecule type" value="Genomic_DNA"/>
</dbReference>
<proteinExistence type="predicted"/>
<dbReference type="Proteomes" id="UP000240509">
    <property type="component" value="Unassembled WGS sequence"/>
</dbReference>
<comment type="caution">
    <text evidence="2">The sequence shown here is derived from an EMBL/GenBank/DDBJ whole genome shotgun (WGS) entry which is preliminary data.</text>
</comment>
<feature type="transmembrane region" description="Helical" evidence="1">
    <location>
        <begin position="7"/>
        <end position="26"/>
    </location>
</feature>
<reference evidence="2 3" key="1">
    <citation type="submission" date="2018-03" db="EMBL/GenBank/DDBJ databases">
        <title>Alkalicoccus saliphilus sp. nov., isolated from a mineral pool.</title>
        <authorList>
            <person name="Zhao B."/>
        </authorList>
    </citation>
    <scope>NUCLEOTIDE SEQUENCE [LARGE SCALE GENOMIC DNA]</scope>
    <source>
        <strain evidence="2 3">6AG</strain>
    </source>
</reference>
<dbReference type="RefSeq" id="WP_107584749.1">
    <property type="nucleotide sequence ID" value="NZ_PZJJ01000011.1"/>
</dbReference>
<keyword evidence="1" id="KW-0472">Membrane</keyword>